<dbReference type="InterPro" id="IPR015813">
    <property type="entry name" value="Pyrv/PenolPyrv_kinase-like_dom"/>
</dbReference>
<dbReference type="GO" id="GO:0016832">
    <property type="term" value="F:aldehyde-lyase activity"/>
    <property type="evidence" value="ECO:0007669"/>
    <property type="project" value="TreeGrafter"/>
</dbReference>
<dbReference type="PANTHER" id="PTHR30502">
    <property type="entry name" value="2-KETO-3-DEOXY-L-RHAMNONATE ALDOLASE"/>
    <property type="match status" value="1"/>
</dbReference>
<protein>
    <submittedName>
        <fullName evidence="5">4-hydroxy-2-oxoheptanedioate aldolase</fullName>
    </submittedName>
</protein>
<proteinExistence type="inferred from homology"/>
<dbReference type="GO" id="GO:0046872">
    <property type="term" value="F:metal ion binding"/>
    <property type="evidence" value="ECO:0007669"/>
    <property type="project" value="UniProtKB-KW"/>
</dbReference>
<evidence type="ECO:0000256" key="1">
    <source>
        <dbReference type="ARBA" id="ARBA00005568"/>
    </source>
</evidence>
<dbReference type="Proteomes" id="UP000190857">
    <property type="component" value="Unassembled WGS sequence"/>
</dbReference>
<evidence type="ECO:0000313" key="5">
    <source>
        <dbReference type="EMBL" id="SKC69091.1"/>
    </source>
</evidence>
<keyword evidence="2" id="KW-0479">Metal-binding</keyword>
<dbReference type="Gene3D" id="3.20.20.60">
    <property type="entry name" value="Phosphoenolpyruvate-binding domains"/>
    <property type="match status" value="1"/>
</dbReference>
<name>A0A1T5KZF6_9MICO</name>
<feature type="domain" description="HpcH/HpaI aldolase/citrate lyase" evidence="4">
    <location>
        <begin position="11"/>
        <end position="232"/>
    </location>
</feature>
<reference evidence="5 6" key="1">
    <citation type="submission" date="2017-02" db="EMBL/GenBank/DDBJ databases">
        <authorList>
            <person name="Peterson S.W."/>
        </authorList>
    </citation>
    <scope>NUCLEOTIDE SEQUENCE [LARGE SCALE GENOMIC DNA]</scope>
    <source>
        <strain evidence="5 6">VKM Ac-2059</strain>
    </source>
</reference>
<evidence type="ECO:0000313" key="6">
    <source>
        <dbReference type="Proteomes" id="UP000190857"/>
    </source>
</evidence>
<keyword evidence="3" id="KW-0456">Lyase</keyword>
<dbReference type="InterPro" id="IPR050251">
    <property type="entry name" value="HpcH-HpaI_aldolase"/>
</dbReference>
<dbReference type="InterPro" id="IPR040442">
    <property type="entry name" value="Pyrv_kinase-like_dom_sf"/>
</dbReference>
<evidence type="ECO:0000256" key="3">
    <source>
        <dbReference type="ARBA" id="ARBA00023239"/>
    </source>
</evidence>
<sequence>MSGSKHDTADGVWCVLGEPRTVAQIGQSGFAWIGLDMQHGAFDDTSLMSTMQMLSTLPQSPMVAVRVAELSDARIGRALDLGADIVIVPMIETVEQAQQAVAAAYYPPNGRRSWGSLVSQWGHVAPTPAASNPEVWVMLETPAGVEAAEEILAVPGVAAVFVGPFDLAIGLGVDVTDLLKAQHADDPLPRIVAAARRTQKQTGAFAGDPTRAEALRSIGFSRVAVATDSALLALGAASVLGHDAGTTLRTYQV</sequence>
<dbReference type="SUPFAM" id="SSF51621">
    <property type="entry name" value="Phosphoenolpyruvate/pyruvate domain"/>
    <property type="match status" value="1"/>
</dbReference>
<dbReference type="STRING" id="123320.SAMN06309945_2741"/>
<gene>
    <name evidence="5" type="ORF">SAMN06309945_2741</name>
</gene>
<dbReference type="Pfam" id="PF03328">
    <property type="entry name" value="HpcH_HpaI"/>
    <property type="match status" value="1"/>
</dbReference>
<dbReference type="PANTHER" id="PTHR30502:SF0">
    <property type="entry name" value="PHOSPHOENOLPYRUVATE CARBOXYLASE FAMILY PROTEIN"/>
    <property type="match status" value="1"/>
</dbReference>
<dbReference type="InterPro" id="IPR005000">
    <property type="entry name" value="Aldolase/citrate-lyase_domain"/>
</dbReference>
<keyword evidence="6" id="KW-1185">Reference proteome</keyword>
<dbReference type="EMBL" id="FUZP01000003">
    <property type="protein sequence ID" value="SKC69091.1"/>
    <property type="molecule type" value="Genomic_DNA"/>
</dbReference>
<dbReference type="GO" id="GO:0005737">
    <property type="term" value="C:cytoplasm"/>
    <property type="evidence" value="ECO:0007669"/>
    <property type="project" value="TreeGrafter"/>
</dbReference>
<organism evidence="5 6">
    <name type="scientific">Okibacterium fritillariae</name>
    <dbReference type="NCBI Taxonomy" id="123320"/>
    <lineage>
        <taxon>Bacteria</taxon>
        <taxon>Bacillati</taxon>
        <taxon>Actinomycetota</taxon>
        <taxon>Actinomycetes</taxon>
        <taxon>Micrococcales</taxon>
        <taxon>Microbacteriaceae</taxon>
        <taxon>Okibacterium</taxon>
    </lineage>
</organism>
<accession>A0A1T5KZF6</accession>
<comment type="similarity">
    <text evidence="1">Belongs to the HpcH/HpaI aldolase family.</text>
</comment>
<dbReference type="AlphaFoldDB" id="A0A1T5KZF6"/>
<evidence type="ECO:0000256" key="2">
    <source>
        <dbReference type="ARBA" id="ARBA00022723"/>
    </source>
</evidence>
<evidence type="ECO:0000259" key="4">
    <source>
        <dbReference type="Pfam" id="PF03328"/>
    </source>
</evidence>